<keyword evidence="7" id="KW-1185">Reference proteome</keyword>
<dbReference type="InterPro" id="IPR000845">
    <property type="entry name" value="Nucleoside_phosphorylase_d"/>
</dbReference>
<dbReference type="SMART" id="SM00248">
    <property type="entry name" value="ANK"/>
    <property type="match status" value="2"/>
</dbReference>
<dbReference type="InterPro" id="IPR053137">
    <property type="entry name" value="NLR-like"/>
</dbReference>
<organism evidence="6 7">
    <name type="scientific">Colletotrichum tabaci</name>
    <dbReference type="NCBI Taxonomy" id="1209068"/>
    <lineage>
        <taxon>Eukaryota</taxon>
        <taxon>Fungi</taxon>
        <taxon>Dikarya</taxon>
        <taxon>Ascomycota</taxon>
        <taxon>Pezizomycotina</taxon>
        <taxon>Sordariomycetes</taxon>
        <taxon>Hypocreomycetidae</taxon>
        <taxon>Glomerellales</taxon>
        <taxon>Glomerellaceae</taxon>
        <taxon>Colletotrichum</taxon>
        <taxon>Colletotrichum destructivum species complex</taxon>
    </lineage>
</organism>
<name>A0AAV9TX37_9PEZI</name>
<dbReference type="EMBL" id="JASAOK010000001">
    <property type="protein sequence ID" value="KAK6227550.1"/>
    <property type="molecule type" value="Genomic_DNA"/>
</dbReference>
<dbReference type="InterPro" id="IPR027417">
    <property type="entry name" value="P-loop_NTPase"/>
</dbReference>
<dbReference type="Pfam" id="PF24883">
    <property type="entry name" value="NPHP3_N"/>
    <property type="match status" value="1"/>
</dbReference>
<dbReference type="PROSITE" id="PS50297">
    <property type="entry name" value="ANK_REP_REGION"/>
    <property type="match status" value="1"/>
</dbReference>
<dbReference type="Proteomes" id="UP001327957">
    <property type="component" value="Unassembled WGS sequence"/>
</dbReference>
<dbReference type="InterPro" id="IPR002110">
    <property type="entry name" value="Ankyrin_rpt"/>
</dbReference>
<evidence type="ECO:0000313" key="7">
    <source>
        <dbReference type="Proteomes" id="UP001327957"/>
    </source>
</evidence>
<evidence type="ECO:0000259" key="5">
    <source>
        <dbReference type="Pfam" id="PF24883"/>
    </source>
</evidence>
<proteinExistence type="predicted"/>
<dbReference type="Gene3D" id="3.40.50.1580">
    <property type="entry name" value="Nucleoside phosphorylase domain"/>
    <property type="match status" value="1"/>
</dbReference>
<comment type="caution">
    <text evidence="6">The sequence shown here is derived from an EMBL/GenBank/DDBJ whole genome shotgun (WGS) entry which is preliminary data.</text>
</comment>
<dbReference type="SUPFAM" id="SSF48403">
    <property type="entry name" value="Ankyrin repeat"/>
    <property type="match status" value="1"/>
</dbReference>
<dbReference type="InterPro" id="IPR035994">
    <property type="entry name" value="Nucleoside_phosphorylase_sf"/>
</dbReference>
<dbReference type="AlphaFoldDB" id="A0AAV9TX37"/>
<accession>A0AAV9TX37</accession>
<keyword evidence="2" id="KW-0040">ANK repeat</keyword>
<dbReference type="GO" id="GO:0003824">
    <property type="term" value="F:catalytic activity"/>
    <property type="evidence" value="ECO:0007669"/>
    <property type="project" value="InterPro"/>
</dbReference>
<feature type="domain" description="Nucleoside phosphorylase" evidence="4">
    <location>
        <begin position="71"/>
        <end position="356"/>
    </location>
</feature>
<keyword evidence="1" id="KW-0677">Repeat</keyword>
<dbReference type="PANTHER" id="PTHR46082:SF11">
    <property type="entry name" value="AAA+ ATPASE DOMAIN-CONTAINING PROTEIN-RELATED"/>
    <property type="match status" value="1"/>
</dbReference>
<feature type="region of interest" description="Disordered" evidence="3">
    <location>
        <begin position="1"/>
        <end position="55"/>
    </location>
</feature>
<evidence type="ECO:0000256" key="3">
    <source>
        <dbReference type="SAM" id="MobiDB-lite"/>
    </source>
</evidence>
<dbReference type="Pfam" id="PF12796">
    <property type="entry name" value="Ank_2"/>
    <property type="match status" value="1"/>
</dbReference>
<feature type="repeat" description="ANK" evidence="2">
    <location>
        <begin position="696"/>
        <end position="728"/>
    </location>
</feature>
<feature type="domain" description="Nephrocystin 3-like N-terminal" evidence="5">
    <location>
        <begin position="359"/>
        <end position="521"/>
    </location>
</feature>
<gene>
    <name evidence="6" type="ORF">QIS74_01105</name>
</gene>
<reference evidence="6 7" key="1">
    <citation type="submission" date="2023-04" db="EMBL/GenBank/DDBJ databases">
        <title>Colletotrichum tabacum stain YC1 causing leaf anthracnose on Nicotiana tabacum(L.) cv.</title>
        <authorList>
            <person name="Ji Z."/>
            <person name="Wang M."/>
            <person name="Zhang J."/>
            <person name="Wang N."/>
            <person name="Zhou Z."/>
        </authorList>
    </citation>
    <scope>NUCLEOTIDE SEQUENCE [LARGE SCALE GENOMIC DNA]</scope>
    <source>
        <strain evidence="6 7">YC1</strain>
    </source>
</reference>
<dbReference type="PANTHER" id="PTHR46082">
    <property type="entry name" value="ATP/GTP-BINDING PROTEIN-RELATED"/>
    <property type="match status" value="1"/>
</dbReference>
<sequence length="891" mass="99043">MSGYYHHSNQDGFNPQLGAVRSHSRNKRTSDSVSDDDEYTKSLPKRPRRAGAASGQPDCAVAKLSHEAYTVGWVCALPLEMAAAKTMLDDTHQPLAMNPNDSNVYTFGRIGAHNVVIACLPSGQYGTNSAAVVANNMRWSFPSIHIGLMVGIGGGVPGKVDVRLGDVVVSNPTGGSSGVIQYDFGKAVHDGRFEHTGTLNKPPRSVLTAVSELRAIHETRPNQIPAILADMEMCNPYMSEYLYRSMDEDRLFEAFYEHVAGDTCDRCDMTKVVERKPRLAASTPRIHYGIIASGNQVMKHAQTRDRLANELGLVCFEMEAAGLMDNFPCLVVRGICDYSDSHKAKRWQRYAAATAAAAWKDCQKYSQHHGFLWLKGKPGAGKSTLMKFAFGWAKRSKGTDELLISFFFNARGEGLEKTTLGMYRSLLHQLLANMPDLQTLLDDPNLTPLAQPGFDAWDLDQLKTLFRNAVRGLGKRQLTCFIDALDECDDNEVLDMVKCFEDLGQYAVQNDIRFYVCFSSRHYPYIDILYGQKLILERQKASGVFMWVVLVVNILNKEYRKGRLFAVKKRLKDIPSELSKLFQDILTRDQEDIGDLLLCIQLLLYSKRPLTREEYYFAVASSLEPDTLGEWGPQDTAPEFMDRLIVSSSKGLAETTRSDDRTVQFIHESVRDFLLKDNGLRALWPDIGDDFEVNFSGRTPLFYAVEKSQMVCLNILLSHGADINHRDNRGRTPVFEAISHYNSDTLEMLLDKKPDLTITDYSGQTALFEPQNLNSHNAKSPKAASNPFWAHPTGFISAVDAGVPCSLHTQDPAGQNPWLHAKLHSPENPSDLDGSLVPLLQVPVGLETGTEAVPADVGWIVGAELPELLPVLELELELAPDAPAGATTQYR</sequence>
<evidence type="ECO:0000256" key="1">
    <source>
        <dbReference type="ARBA" id="ARBA00022737"/>
    </source>
</evidence>
<evidence type="ECO:0000313" key="6">
    <source>
        <dbReference type="EMBL" id="KAK6227550.1"/>
    </source>
</evidence>
<dbReference type="Pfam" id="PF01048">
    <property type="entry name" value="PNP_UDP_1"/>
    <property type="match status" value="1"/>
</dbReference>
<dbReference type="InterPro" id="IPR056884">
    <property type="entry name" value="NPHP3-like_N"/>
</dbReference>
<dbReference type="SUPFAM" id="SSF53167">
    <property type="entry name" value="Purine and uridine phosphorylases"/>
    <property type="match status" value="1"/>
</dbReference>
<protein>
    <submittedName>
        <fullName evidence="6">Pfs domain-containing protein</fullName>
    </submittedName>
</protein>
<dbReference type="GO" id="GO:0009116">
    <property type="term" value="P:nucleoside metabolic process"/>
    <property type="evidence" value="ECO:0007669"/>
    <property type="project" value="InterPro"/>
</dbReference>
<evidence type="ECO:0000259" key="4">
    <source>
        <dbReference type="Pfam" id="PF01048"/>
    </source>
</evidence>
<evidence type="ECO:0000256" key="2">
    <source>
        <dbReference type="PROSITE-ProRule" id="PRU00023"/>
    </source>
</evidence>
<dbReference type="InterPro" id="IPR036770">
    <property type="entry name" value="Ankyrin_rpt-contain_sf"/>
</dbReference>
<dbReference type="SUPFAM" id="SSF52540">
    <property type="entry name" value="P-loop containing nucleoside triphosphate hydrolases"/>
    <property type="match status" value="1"/>
</dbReference>
<dbReference type="PROSITE" id="PS50088">
    <property type="entry name" value="ANK_REPEAT"/>
    <property type="match status" value="1"/>
</dbReference>
<dbReference type="Gene3D" id="1.25.40.20">
    <property type="entry name" value="Ankyrin repeat-containing domain"/>
    <property type="match status" value="1"/>
</dbReference>